<feature type="domain" description="Pyrrolo-quinoline quinone repeat" evidence="5">
    <location>
        <begin position="165"/>
        <end position="795"/>
    </location>
</feature>
<evidence type="ECO:0000256" key="3">
    <source>
        <dbReference type="ARBA" id="ARBA00023002"/>
    </source>
</evidence>
<dbReference type="NCBIfam" id="TIGR03074">
    <property type="entry name" value="PQQ_membr_DH"/>
    <property type="match status" value="1"/>
</dbReference>
<keyword evidence="4" id="KW-1133">Transmembrane helix</keyword>
<evidence type="ECO:0000313" key="7">
    <source>
        <dbReference type="Proteomes" id="UP001596015"/>
    </source>
</evidence>
<gene>
    <name evidence="6" type="ORF">ACFO0E_04765</name>
</gene>
<evidence type="ECO:0000313" key="6">
    <source>
        <dbReference type="EMBL" id="MFC4415720.1"/>
    </source>
</evidence>
<comment type="cofactor">
    <cofactor evidence="1">
        <name>pyrroloquinoline quinone</name>
        <dbReference type="ChEBI" id="CHEBI:58442"/>
    </cofactor>
</comment>
<proteinExistence type="inferred from homology"/>
<dbReference type="Proteomes" id="UP001596015">
    <property type="component" value="Unassembled WGS sequence"/>
</dbReference>
<dbReference type="GO" id="GO:0016491">
    <property type="term" value="F:oxidoreductase activity"/>
    <property type="evidence" value="ECO:0007669"/>
    <property type="project" value="UniProtKB-KW"/>
</dbReference>
<dbReference type="CDD" id="cd10280">
    <property type="entry name" value="PQQ_mGDH"/>
    <property type="match status" value="1"/>
</dbReference>
<organism evidence="6 7">
    <name type="scientific">Chromohalobacter beijerinckii</name>
    <dbReference type="NCBI Taxonomy" id="86179"/>
    <lineage>
        <taxon>Bacteria</taxon>
        <taxon>Pseudomonadati</taxon>
        <taxon>Pseudomonadota</taxon>
        <taxon>Gammaproteobacteria</taxon>
        <taxon>Oceanospirillales</taxon>
        <taxon>Halomonadaceae</taxon>
        <taxon>Chromohalobacter</taxon>
    </lineage>
</organism>
<evidence type="ECO:0000256" key="1">
    <source>
        <dbReference type="ARBA" id="ARBA00001931"/>
    </source>
</evidence>
<dbReference type="InterPro" id="IPR018391">
    <property type="entry name" value="PQQ_b-propeller_rpt"/>
</dbReference>
<dbReference type="PANTHER" id="PTHR32303:SF4">
    <property type="entry name" value="QUINOPROTEIN GLUCOSE DEHYDROGENASE"/>
    <property type="match status" value="1"/>
</dbReference>
<dbReference type="RefSeq" id="WP_246941465.1">
    <property type="nucleotide sequence ID" value="NZ_JAKGAK010000009.1"/>
</dbReference>
<feature type="transmembrane region" description="Helical" evidence="4">
    <location>
        <begin position="55"/>
        <end position="73"/>
    </location>
</feature>
<keyword evidence="3 6" id="KW-0560">Oxidoreductase</keyword>
<dbReference type="EC" id="1.1.-.-" evidence="6"/>
<reference evidence="7" key="1">
    <citation type="journal article" date="2019" name="Int. J. Syst. Evol. Microbiol.">
        <title>The Global Catalogue of Microorganisms (GCM) 10K type strain sequencing project: providing services to taxonomists for standard genome sequencing and annotation.</title>
        <authorList>
            <consortium name="The Broad Institute Genomics Platform"/>
            <consortium name="The Broad Institute Genome Sequencing Center for Infectious Disease"/>
            <person name="Wu L."/>
            <person name="Ma J."/>
        </authorList>
    </citation>
    <scope>NUCLEOTIDE SEQUENCE [LARGE SCALE GENOMIC DNA]</scope>
    <source>
        <strain evidence="7">CCUG 49679</strain>
    </source>
</reference>
<keyword evidence="4" id="KW-0472">Membrane</keyword>
<dbReference type="InterPro" id="IPR011047">
    <property type="entry name" value="Quinoprotein_ADH-like_sf"/>
</dbReference>
<dbReference type="Pfam" id="PF01011">
    <property type="entry name" value="PQQ"/>
    <property type="match status" value="1"/>
</dbReference>
<dbReference type="Gene3D" id="2.140.10.10">
    <property type="entry name" value="Quinoprotein alcohol dehydrogenase-like superfamily"/>
    <property type="match status" value="1"/>
</dbReference>
<keyword evidence="4" id="KW-0812">Transmembrane</keyword>
<dbReference type="SMART" id="SM00564">
    <property type="entry name" value="PQQ"/>
    <property type="match status" value="5"/>
</dbReference>
<keyword evidence="7" id="KW-1185">Reference proteome</keyword>
<comment type="caution">
    <text evidence="6">The sequence shown here is derived from an EMBL/GenBank/DDBJ whole genome shotgun (WGS) entry which is preliminary data.</text>
</comment>
<name>A0ABV8XC54_9GAMM</name>
<dbReference type="SUPFAM" id="SSF50998">
    <property type="entry name" value="Quinoprotein alcohol dehydrogenase-like"/>
    <property type="match status" value="1"/>
</dbReference>
<feature type="transmembrane region" description="Helical" evidence="4">
    <location>
        <begin position="112"/>
        <end position="136"/>
    </location>
</feature>
<protein>
    <submittedName>
        <fullName evidence="6">Membrane-bound PQQ-dependent dehydrogenase, glucose/quinate/shikimate family</fullName>
        <ecNumber evidence="6">1.1.-.-</ecNumber>
    </submittedName>
</protein>
<evidence type="ECO:0000256" key="4">
    <source>
        <dbReference type="SAM" id="Phobius"/>
    </source>
</evidence>
<dbReference type="PANTHER" id="PTHR32303">
    <property type="entry name" value="QUINOPROTEIN ALCOHOL DEHYDROGENASE (CYTOCHROME C)"/>
    <property type="match status" value="1"/>
</dbReference>
<dbReference type="EMBL" id="JBHSEO010000019">
    <property type="protein sequence ID" value="MFC4415720.1"/>
    <property type="molecule type" value="Genomic_DNA"/>
</dbReference>
<evidence type="ECO:0000256" key="2">
    <source>
        <dbReference type="ARBA" id="ARBA00008156"/>
    </source>
</evidence>
<evidence type="ECO:0000259" key="5">
    <source>
        <dbReference type="Pfam" id="PF01011"/>
    </source>
</evidence>
<accession>A0ABV8XC54</accession>
<feature type="transmembrane region" description="Helical" evidence="4">
    <location>
        <begin position="7"/>
        <end position="26"/>
    </location>
</feature>
<sequence length="824" mass="89335">MKIITLVLGAITALLGLALFVGGIWLASLGGAWFYLIAGALLTVAGIGMARRAAYALWLAFLVLLYSLVWAFYEVGLDFWQLVPRLLVFIGIAMVFASLAPTLKTSSGQRALGGKASAAIAVICLVTLVGFIAGMFHPHPSVVADDDTSAAIIKSDAGQENGNDWPAWGRSTQGERFAQFEQINKDNVDQLEVAWTYRTGDLATGGAEYQVTPLKVDDTVYLCTPMSKVIALNATTGKEKWRFDPQPKITESVQGWKRCRGVGYTDLGPRKQTAFADSVVHSADDNDTAAQDDANTSDSQIDNALRASSAPSCRRRIIETTIDARLLALDADTGKLCTDFGDGGYVDLRKGLTPTPAASQEGTYNVTSAPLVADGVILVGGRLNDNLSIDEPSGVVRGFDAETGKLIWAWDAARKTSKPLPPGETYAPETPNFWGTAAYDPKLGLAYFPTGNQTPDFWTGNRHPYSNEYNDSIVAVDLQTGEERWHFRTANIDQFDYDVSSQPILYDLPREDGSTTPVLIQLTKRGEIFVLDRRNGKPVFPVEQRQVPTDGMPGMQIASTQPFSALSVGTTPLKETDMWGATPLDQLYCRIQFKQMRWEGPFTPLSDKKRTLIYPGYYGGFNWGGGAIDASTGTLIVNDIRMAQWGRFIKQEVAESTGLKPSTEGEYSTQTGTPWGVERSMFVSPLGVPCFKPPFGSMTAIDLTTGKTKWQVPMGTIEDAPVHGFVSGLHIPLGMPTMGGPLVTGGGLTFFHGTLDYYIRALDNDTGEELWRSRLPVGGQGAPMSYIGSDGRQYVVVVDGGATRTGSDENRGDYVIAYALPKAD</sequence>
<comment type="similarity">
    <text evidence="2">Belongs to the bacterial PQQ dehydrogenase family.</text>
</comment>
<feature type="transmembrane region" description="Helical" evidence="4">
    <location>
        <begin position="79"/>
        <end position="100"/>
    </location>
</feature>
<dbReference type="InterPro" id="IPR017511">
    <property type="entry name" value="PQQ_mDH"/>
</dbReference>
<feature type="transmembrane region" description="Helical" evidence="4">
    <location>
        <begin position="32"/>
        <end position="50"/>
    </location>
</feature>
<dbReference type="InterPro" id="IPR002372">
    <property type="entry name" value="PQQ_rpt_dom"/>
</dbReference>